<evidence type="ECO:0000313" key="2">
    <source>
        <dbReference type="Proteomes" id="UP001258017"/>
    </source>
</evidence>
<sequence length="82" mass="9157">MDRNPKKNSGKGNAVGISGIRPKREASLGWTDLSDVSWYVTKLDEVWRQYTLTDLCGLSRYLISPSGHRRYATNESPGTPNS</sequence>
<dbReference type="EMBL" id="JAIFRP010000021">
    <property type="protein sequence ID" value="KAK2585756.1"/>
    <property type="molecule type" value="Genomic_DNA"/>
</dbReference>
<name>A0AAD9RV31_9HYME</name>
<comment type="caution">
    <text evidence="1">The sequence shown here is derived from an EMBL/GenBank/DDBJ whole genome shotgun (WGS) entry which is preliminary data.</text>
</comment>
<reference evidence="1" key="2">
    <citation type="journal article" date="2023" name="Commun. Biol.">
        <title>Intrasexual cuticular hydrocarbon dimorphism in a wasp sheds light on hydrocarbon biosynthesis genes in Hymenoptera.</title>
        <authorList>
            <person name="Moris V.C."/>
            <person name="Podsiadlowski L."/>
            <person name="Martin S."/>
            <person name="Oeyen J.P."/>
            <person name="Donath A."/>
            <person name="Petersen M."/>
            <person name="Wilbrandt J."/>
            <person name="Misof B."/>
            <person name="Liedtke D."/>
            <person name="Thamm M."/>
            <person name="Scheiner R."/>
            <person name="Schmitt T."/>
            <person name="Niehuis O."/>
        </authorList>
    </citation>
    <scope>NUCLEOTIDE SEQUENCE</scope>
    <source>
        <strain evidence="1">GBR_01_08_01A</strain>
    </source>
</reference>
<dbReference type="AlphaFoldDB" id="A0AAD9RV31"/>
<organism evidence="1 2">
    <name type="scientific">Odynerus spinipes</name>
    <dbReference type="NCBI Taxonomy" id="1348599"/>
    <lineage>
        <taxon>Eukaryota</taxon>
        <taxon>Metazoa</taxon>
        <taxon>Ecdysozoa</taxon>
        <taxon>Arthropoda</taxon>
        <taxon>Hexapoda</taxon>
        <taxon>Insecta</taxon>
        <taxon>Pterygota</taxon>
        <taxon>Neoptera</taxon>
        <taxon>Endopterygota</taxon>
        <taxon>Hymenoptera</taxon>
        <taxon>Apocrita</taxon>
        <taxon>Aculeata</taxon>
        <taxon>Vespoidea</taxon>
        <taxon>Vespidae</taxon>
        <taxon>Eumeninae</taxon>
        <taxon>Odynerus</taxon>
    </lineage>
</organism>
<accession>A0AAD9RV31</accession>
<evidence type="ECO:0000313" key="1">
    <source>
        <dbReference type="EMBL" id="KAK2585756.1"/>
    </source>
</evidence>
<gene>
    <name evidence="1" type="ORF">KPH14_010365</name>
</gene>
<proteinExistence type="predicted"/>
<dbReference type="Proteomes" id="UP001258017">
    <property type="component" value="Unassembled WGS sequence"/>
</dbReference>
<reference evidence="1" key="1">
    <citation type="submission" date="2021-08" db="EMBL/GenBank/DDBJ databases">
        <authorList>
            <person name="Misof B."/>
            <person name="Oliver O."/>
            <person name="Podsiadlowski L."/>
            <person name="Donath A."/>
            <person name="Peters R."/>
            <person name="Mayer C."/>
            <person name="Rust J."/>
            <person name="Gunkel S."/>
            <person name="Lesny P."/>
            <person name="Martin S."/>
            <person name="Oeyen J.P."/>
            <person name="Petersen M."/>
            <person name="Panagiotis P."/>
            <person name="Wilbrandt J."/>
            <person name="Tanja T."/>
        </authorList>
    </citation>
    <scope>NUCLEOTIDE SEQUENCE</scope>
    <source>
        <strain evidence="1">GBR_01_08_01A</strain>
        <tissue evidence="1">Thorax + abdomen</tissue>
    </source>
</reference>
<protein>
    <submittedName>
        <fullName evidence="1">Uncharacterized protein</fullName>
    </submittedName>
</protein>
<keyword evidence="2" id="KW-1185">Reference proteome</keyword>